<evidence type="ECO:0000256" key="7">
    <source>
        <dbReference type="ARBA" id="ARBA00023136"/>
    </source>
</evidence>
<evidence type="ECO:0000256" key="4">
    <source>
        <dbReference type="ARBA" id="ARBA00022475"/>
    </source>
</evidence>
<keyword evidence="5 8" id="KW-0812">Transmembrane</keyword>
<feature type="transmembrane region" description="Helical" evidence="8">
    <location>
        <begin position="251"/>
        <end position="272"/>
    </location>
</feature>
<dbReference type="InterPro" id="IPR002549">
    <property type="entry name" value="AI-2E-like"/>
</dbReference>
<dbReference type="Pfam" id="PF01594">
    <property type="entry name" value="AI-2E_transport"/>
    <property type="match status" value="1"/>
</dbReference>
<comment type="subcellular location">
    <subcellularLocation>
        <location evidence="1">Cell membrane</location>
        <topology evidence="1">Multi-pass membrane protein</topology>
    </subcellularLocation>
</comment>
<feature type="transmembrane region" description="Helical" evidence="8">
    <location>
        <begin position="72"/>
        <end position="93"/>
    </location>
</feature>
<dbReference type="GO" id="GO:0055085">
    <property type="term" value="P:transmembrane transport"/>
    <property type="evidence" value="ECO:0007669"/>
    <property type="project" value="TreeGrafter"/>
</dbReference>
<feature type="transmembrane region" description="Helical" evidence="8">
    <location>
        <begin position="156"/>
        <end position="177"/>
    </location>
</feature>
<evidence type="ECO:0000256" key="5">
    <source>
        <dbReference type="ARBA" id="ARBA00022692"/>
    </source>
</evidence>
<feature type="transmembrane region" description="Helical" evidence="8">
    <location>
        <begin position="307"/>
        <end position="332"/>
    </location>
</feature>
<dbReference type="Proteomes" id="UP000027997">
    <property type="component" value="Unassembled WGS sequence"/>
</dbReference>
<dbReference type="AlphaFoldDB" id="A0A081KE25"/>
<name>A0A081KE25_9GAMM</name>
<feature type="transmembrane region" description="Helical" evidence="8">
    <location>
        <begin position="220"/>
        <end position="245"/>
    </location>
</feature>
<dbReference type="PANTHER" id="PTHR21716:SF53">
    <property type="entry name" value="PERMEASE PERM-RELATED"/>
    <property type="match status" value="1"/>
</dbReference>
<dbReference type="STRING" id="305900.GV64_18225"/>
<dbReference type="GO" id="GO:0005886">
    <property type="term" value="C:plasma membrane"/>
    <property type="evidence" value="ECO:0007669"/>
    <property type="project" value="UniProtKB-SubCell"/>
</dbReference>
<keyword evidence="6 8" id="KW-1133">Transmembrane helix</keyword>
<keyword evidence="7 8" id="KW-0472">Membrane</keyword>
<dbReference type="EMBL" id="JOJP01000001">
    <property type="protein sequence ID" value="KEI72401.1"/>
    <property type="molecule type" value="Genomic_DNA"/>
</dbReference>
<comment type="similarity">
    <text evidence="2">Belongs to the autoinducer-2 exporter (AI-2E) (TC 2.A.86) family.</text>
</comment>
<evidence type="ECO:0000256" key="2">
    <source>
        <dbReference type="ARBA" id="ARBA00009773"/>
    </source>
</evidence>
<proteinExistence type="inferred from homology"/>
<protein>
    <submittedName>
        <fullName evidence="9">Permase</fullName>
    </submittedName>
</protein>
<evidence type="ECO:0000256" key="1">
    <source>
        <dbReference type="ARBA" id="ARBA00004651"/>
    </source>
</evidence>
<evidence type="ECO:0000313" key="9">
    <source>
        <dbReference type="EMBL" id="KEI72401.1"/>
    </source>
</evidence>
<organism evidence="9 10">
    <name type="scientific">Endozoicomonas elysicola</name>
    <dbReference type="NCBI Taxonomy" id="305900"/>
    <lineage>
        <taxon>Bacteria</taxon>
        <taxon>Pseudomonadati</taxon>
        <taxon>Pseudomonadota</taxon>
        <taxon>Gammaproteobacteria</taxon>
        <taxon>Oceanospirillales</taxon>
        <taxon>Endozoicomonadaceae</taxon>
        <taxon>Endozoicomonas</taxon>
    </lineage>
</organism>
<keyword evidence="3" id="KW-0813">Transport</keyword>
<evidence type="ECO:0000256" key="8">
    <source>
        <dbReference type="SAM" id="Phobius"/>
    </source>
</evidence>
<reference evidence="9 10" key="1">
    <citation type="submission" date="2014-06" db="EMBL/GenBank/DDBJ databases">
        <title>Whole Genome Sequences of Three Symbiotic Endozoicomonas Bacteria.</title>
        <authorList>
            <person name="Neave M.J."/>
            <person name="Apprill A."/>
            <person name="Voolstra C.R."/>
        </authorList>
    </citation>
    <scope>NUCLEOTIDE SEQUENCE [LARGE SCALE GENOMIC DNA]</scope>
    <source>
        <strain evidence="9 10">DSM 22380</strain>
    </source>
</reference>
<sequence>MLNVIKGWLHSYLSDQEAIVLLVILLVGFVVVLTMGTMLAPALAALIFAFLMQGVVSWLERRNMPHLLAVNLVFAGFMAVLLLVIFVVVPLVWEQVTHLLNAMPGMVREGQALLVSLPDLYPGFVSDHQVGLLVTTINKHLADFGQKAFSFSLSKLPGIVALLVYLILVPILVFFFLKDKNVLLSWMAGILPRRRRLLDQVADEMNDQIANYIRGKAVEIVIVGGVSYVLFAVLGLSYSALLAVMVGFSVVVPYIGATVVTIPIAIIGFFQWGMGDQFLVLMVGYAIIQALDGNVLVPLLFSEAVNLHPVAIILAVLVFGGLWGFWGVFFAIPLATLLKAVMNAWPAVVDVETT</sequence>
<feature type="transmembrane region" description="Helical" evidence="8">
    <location>
        <begin position="18"/>
        <end position="51"/>
    </location>
</feature>
<evidence type="ECO:0000313" key="10">
    <source>
        <dbReference type="Proteomes" id="UP000027997"/>
    </source>
</evidence>
<comment type="caution">
    <text evidence="9">The sequence shown here is derived from an EMBL/GenBank/DDBJ whole genome shotgun (WGS) entry which is preliminary data.</text>
</comment>
<keyword evidence="10" id="KW-1185">Reference proteome</keyword>
<evidence type="ECO:0000256" key="6">
    <source>
        <dbReference type="ARBA" id="ARBA00022989"/>
    </source>
</evidence>
<dbReference type="PANTHER" id="PTHR21716">
    <property type="entry name" value="TRANSMEMBRANE PROTEIN"/>
    <property type="match status" value="1"/>
</dbReference>
<gene>
    <name evidence="9" type="ORF">GV64_18225</name>
</gene>
<accession>A0A081KE25</accession>
<feature type="transmembrane region" description="Helical" evidence="8">
    <location>
        <begin position="279"/>
        <end position="301"/>
    </location>
</feature>
<dbReference type="eggNOG" id="COG0628">
    <property type="taxonomic scope" value="Bacteria"/>
</dbReference>
<keyword evidence="4" id="KW-1003">Cell membrane</keyword>
<evidence type="ECO:0000256" key="3">
    <source>
        <dbReference type="ARBA" id="ARBA00022448"/>
    </source>
</evidence>
<dbReference type="RefSeq" id="WP_020584744.1">
    <property type="nucleotide sequence ID" value="NZ_JOJP01000001.1"/>
</dbReference>